<accession>A0A1H7BQE6</accession>
<proteinExistence type="predicted"/>
<sequence length="67" mass="7744">MMNGFDYIGEHRRIVHQLTPGTKSVKLITKCIVNHIFMNNIVFILSFTGSFTTRKEKTKNQGYQNPV</sequence>
<gene>
    <name evidence="1" type="ORF">SAMN05192553_11421</name>
</gene>
<dbReference type="EMBL" id="FNZH01000014">
    <property type="protein sequence ID" value="SEJ79819.1"/>
    <property type="molecule type" value="Genomic_DNA"/>
</dbReference>
<protein>
    <submittedName>
        <fullName evidence="1">Uncharacterized protein</fullName>
    </submittedName>
</protein>
<evidence type="ECO:0000313" key="2">
    <source>
        <dbReference type="Proteomes" id="UP000199403"/>
    </source>
</evidence>
<evidence type="ECO:0000313" key="1">
    <source>
        <dbReference type="EMBL" id="SEJ79819.1"/>
    </source>
</evidence>
<dbReference type="Proteomes" id="UP000199403">
    <property type="component" value="Unassembled WGS sequence"/>
</dbReference>
<dbReference type="AlphaFoldDB" id="A0A1H7BQE6"/>
<reference evidence="2" key="1">
    <citation type="submission" date="2016-10" db="EMBL/GenBank/DDBJ databases">
        <authorList>
            <person name="Varghese N."/>
            <person name="Submissions S."/>
        </authorList>
    </citation>
    <scope>NUCLEOTIDE SEQUENCE [LARGE SCALE GENOMIC DNA]</scope>
    <source>
        <strain evidence="2">IBRC-M 10761</strain>
    </source>
</reference>
<keyword evidence="2" id="KW-1185">Reference proteome</keyword>
<name>A0A1H7BQE6_9BACT</name>
<organism evidence="1 2">
    <name type="scientific">Cyclobacterium xiamenense</name>
    <dbReference type="NCBI Taxonomy" id="1297121"/>
    <lineage>
        <taxon>Bacteria</taxon>
        <taxon>Pseudomonadati</taxon>
        <taxon>Bacteroidota</taxon>
        <taxon>Cytophagia</taxon>
        <taxon>Cytophagales</taxon>
        <taxon>Cyclobacteriaceae</taxon>
        <taxon>Cyclobacterium</taxon>
    </lineage>
</organism>